<keyword evidence="1" id="KW-1133">Transmembrane helix</keyword>
<sequence length="168" mass="19434">MSLLVDDRYVVISQGPVPLFRRIIAAVLLTGFVFCVYAMVREYLEEGWINALYFYGSFFLLMYGFQAARSRNFVFHFKKHRFREEVQLGFLKFGFWEPLPDLKYVSVYKVAPKIYIIKIFITVNDGYEIVGFKNADDGILAAKAIAKKLSIDCWNATNPGNGDWLEID</sequence>
<dbReference type="AlphaFoldDB" id="A0A5J4IR51"/>
<protein>
    <recommendedName>
        <fullName evidence="4">Photosystem I assembly protein Ycf4</fullName>
    </recommendedName>
</protein>
<dbReference type="EMBL" id="BKCG01000007">
    <property type="protein sequence ID" value="GER60309.1"/>
    <property type="molecule type" value="Genomic_DNA"/>
</dbReference>
<evidence type="ECO:0008006" key="4">
    <source>
        <dbReference type="Google" id="ProtNLM"/>
    </source>
</evidence>
<evidence type="ECO:0000313" key="3">
    <source>
        <dbReference type="Proteomes" id="UP000326509"/>
    </source>
</evidence>
<evidence type="ECO:0000256" key="1">
    <source>
        <dbReference type="SAM" id="Phobius"/>
    </source>
</evidence>
<feature type="transmembrane region" description="Helical" evidence="1">
    <location>
        <begin position="47"/>
        <end position="65"/>
    </location>
</feature>
<evidence type="ECO:0000313" key="2">
    <source>
        <dbReference type="EMBL" id="GER60309.1"/>
    </source>
</evidence>
<comment type="caution">
    <text evidence="2">The sequence shown here is derived from an EMBL/GenBank/DDBJ whole genome shotgun (WGS) entry which is preliminary data.</text>
</comment>
<gene>
    <name evidence="2" type="ORF">ULMA_24170</name>
</gene>
<proteinExistence type="predicted"/>
<keyword evidence="1" id="KW-0472">Membrane</keyword>
<accession>A0A5J4IR51</accession>
<dbReference type="Proteomes" id="UP000326509">
    <property type="component" value="Unassembled WGS sequence"/>
</dbReference>
<keyword evidence="3" id="KW-1185">Reference proteome</keyword>
<feature type="transmembrane region" description="Helical" evidence="1">
    <location>
        <begin position="20"/>
        <end position="40"/>
    </location>
</feature>
<dbReference type="RefSeq" id="WP_151674749.1">
    <property type="nucleotide sequence ID" value="NZ_BKCG01000007.1"/>
</dbReference>
<name>A0A5J4IR51_9FLAO</name>
<reference evidence="2 3" key="1">
    <citation type="submission" date="2019-08" db="EMBL/GenBank/DDBJ databases">
        <title>Draft genome sequence of Ulvibacter marinus type strain NBRC 109484.</title>
        <authorList>
            <person name="Kawano K."/>
            <person name="Ushijima N."/>
            <person name="Kihara M."/>
            <person name="Itoh H."/>
        </authorList>
    </citation>
    <scope>NUCLEOTIDE SEQUENCE [LARGE SCALE GENOMIC DNA]</scope>
    <source>
        <strain evidence="2 3">NBRC 109484</strain>
    </source>
</reference>
<dbReference type="OrthoDB" id="1200950at2"/>
<organism evidence="2 3">
    <name type="scientific">Patiriisocius marinus</name>
    <dbReference type="NCBI Taxonomy" id="1397112"/>
    <lineage>
        <taxon>Bacteria</taxon>
        <taxon>Pseudomonadati</taxon>
        <taxon>Bacteroidota</taxon>
        <taxon>Flavobacteriia</taxon>
        <taxon>Flavobacteriales</taxon>
        <taxon>Flavobacteriaceae</taxon>
        <taxon>Patiriisocius</taxon>
    </lineage>
</organism>
<keyword evidence="1" id="KW-0812">Transmembrane</keyword>